<dbReference type="Gene3D" id="3.50.50.60">
    <property type="entry name" value="FAD/NAD(P)-binding domain"/>
    <property type="match status" value="1"/>
</dbReference>
<accession>A0AAF0BL67</accession>
<organism evidence="3 4">
    <name type="scientific">Gimibacter soli</name>
    <dbReference type="NCBI Taxonomy" id="3024400"/>
    <lineage>
        <taxon>Bacteria</taxon>
        <taxon>Pseudomonadati</taxon>
        <taxon>Pseudomonadota</taxon>
        <taxon>Alphaproteobacteria</taxon>
        <taxon>Kordiimonadales</taxon>
        <taxon>Temperatibacteraceae</taxon>
        <taxon>Gimibacter</taxon>
    </lineage>
</organism>
<gene>
    <name evidence="3" type="ORF">PH603_11170</name>
</gene>
<dbReference type="Pfam" id="PF01266">
    <property type="entry name" value="DAO"/>
    <property type="match status" value="1"/>
</dbReference>
<dbReference type="AlphaFoldDB" id="A0AAF0BL67"/>
<dbReference type="GO" id="GO:0005737">
    <property type="term" value="C:cytoplasm"/>
    <property type="evidence" value="ECO:0007669"/>
    <property type="project" value="TreeGrafter"/>
</dbReference>
<keyword evidence="4" id="KW-1185">Reference proteome</keyword>
<name>A0AAF0BL67_9PROT</name>
<dbReference type="PANTHER" id="PTHR13847:SF281">
    <property type="entry name" value="FAD DEPENDENT OXIDOREDUCTASE DOMAIN-CONTAINING PROTEIN"/>
    <property type="match status" value="1"/>
</dbReference>
<sequence length="436" mass="48046">MRLTDRVHSDRFPASYYTATLKDEAPFARLEGEVKADVCIVGGGFTGVAAALHLAERGASVVLLEQNLIGWGASGRNGGQVIGGYGQEMTDAPMMEKTFGKANAQAVFDMGVECVDIIKDWVARYQIDCDLEWGYFDAAMKPREMDELAEGMEVLKAHGYPHEQRMVGAADVKNYIGSDRYVGGRVNMGWGQVHPLNLVRGEARAAEKHGARIFEGAEVTHVAYGDKPVVTATGGKVVCDHVILAGNAYMGELVPSLAARCLPTGSYILATEQLSEDLAKKLMPARFAACDQRWALDYFRMSPDRRILFGGRANYSGLHPHDLEKSIRPAMEKVFPELKDIRVEYSWGGYLGIGLNRIPQVGKLDKNIWYAQAYSGHGVAPTHMSAKIIAEAIGGDPKRFDIMASVKHLPFPGGRMFKHPLQAIGMAWYRFRDWAF</sequence>
<feature type="domain" description="FAD dependent oxidoreductase" evidence="2">
    <location>
        <begin position="37"/>
        <end position="391"/>
    </location>
</feature>
<dbReference type="RefSeq" id="WP_289502612.1">
    <property type="nucleotide sequence ID" value="NZ_CP116805.1"/>
</dbReference>
<dbReference type="Proteomes" id="UP001217500">
    <property type="component" value="Chromosome"/>
</dbReference>
<keyword evidence="1" id="KW-0560">Oxidoreductase</keyword>
<dbReference type="InterPro" id="IPR036188">
    <property type="entry name" value="FAD/NAD-bd_sf"/>
</dbReference>
<evidence type="ECO:0000256" key="1">
    <source>
        <dbReference type="ARBA" id="ARBA00023002"/>
    </source>
</evidence>
<dbReference type="SUPFAM" id="SSF51905">
    <property type="entry name" value="FAD/NAD(P)-binding domain"/>
    <property type="match status" value="1"/>
</dbReference>
<dbReference type="Gene3D" id="3.30.9.10">
    <property type="entry name" value="D-Amino Acid Oxidase, subunit A, domain 2"/>
    <property type="match status" value="1"/>
</dbReference>
<reference evidence="3" key="1">
    <citation type="submission" date="2023-01" db="EMBL/GenBank/DDBJ databases">
        <title>The genome sequence of Kordiimonadaceae bacterium 6D33.</title>
        <authorList>
            <person name="Liu Y."/>
        </authorList>
    </citation>
    <scope>NUCLEOTIDE SEQUENCE</scope>
    <source>
        <strain evidence="3">6D33</strain>
    </source>
</reference>
<protein>
    <submittedName>
        <fullName evidence="3">FAD-binding oxidoreductase</fullName>
    </submittedName>
</protein>
<dbReference type="KEGG" id="gso:PH603_11170"/>
<evidence type="ECO:0000313" key="3">
    <source>
        <dbReference type="EMBL" id="WCL53100.1"/>
    </source>
</evidence>
<dbReference type="GO" id="GO:0016491">
    <property type="term" value="F:oxidoreductase activity"/>
    <property type="evidence" value="ECO:0007669"/>
    <property type="project" value="UniProtKB-KW"/>
</dbReference>
<dbReference type="EMBL" id="CP116805">
    <property type="protein sequence ID" value="WCL53100.1"/>
    <property type="molecule type" value="Genomic_DNA"/>
</dbReference>
<dbReference type="PANTHER" id="PTHR13847">
    <property type="entry name" value="SARCOSINE DEHYDROGENASE-RELATED"/>
    <property type="match status" value="1"/>
</dbReference>
<evidence type="ECO:0000259" key="2">
    <source>
        <dbReference type="Pfam" id="PF01266"/>
    </source>
</evidence>
<evidence type="ECO:0000313" key="4">
    <source>
        <dbReference type="Proteomes" id="UP001217500"/>
    </source>
</evidence>
<proteinExistence type="predicted"/>
<dbReference type="InterPro" id="IPR006076">
    <property type="entry name" value="FAD-dep_OxRdtase"/>
</dbReference>